<dbReference type="Gene3D" id="2.60.300.12">
    <property type="entry name" value="HesB-like domain"/>
    <property type="match status" value="1"/>
</dbReference>
<protein>
    <submittedName>
        <fullName evidence="2">[weak similarity to] sulfur oxidation proteinDsrR</fullName>
    </submittedName>
</protein>
<evidence type="ECO:0000313" key="2">
    <source>
        <dbReference type="EMBL" id="SEH64682.1"/>
    </source>
</evidence>
<name>A0A1H6JQE4_9GAMM</name>
<sequence>MIIITKRAAEEIGLSTQNPDAQGLSMRFAVDKTDDGFQYLMGFDERSDGDIHLESNGVEYVLTYAQKELLEGMVVDFDEIDTEGGYGFIFMNPNDPNYEPPEESIAPNISVKK</sequence>
<dbReference type="Pfam" id="PF01521">
    <property type="entry name" value="Fe-S_biosyn"/>
    <property type="match status" value="1"/>
</dbReference>
<dbReference type="AlphaFoldDB" id="A0A1H6JQE4"/>
<accession>A0A1H6JQE4</accession>
<dbReference type="InterPro" id="IPR035903">
    <property type="entry name" value="HesB-like_dom_sf"/>
</dbReference>
<gene>
    <name evidence="2" type="ORF">BAZSYMA_ORF29_GLIMMER3</name>
</gene>
<dbReference type="OrthoDB" id="9795497at2"/>
<dbReference type="RefSeq" id="WP_090714881.1">
    <property type="nucleotide sequence ID" value="NZ_CAESAP020000178.1"/>
</dbReference>
<dbReference type="EMBL" id="CDSC02000070">
    <property type="protein sequence ID" value="SEH64682.1"/>
    <property type="molecule type" value="Genomic_DNA"/>
</dbReference>
<evidence type="ECO:0000313" key="3">
    <source>
        <dbReference type="Proteomes" id="UP000198988"/>
    </source>
</evidence>
<feature type="domain" description="Core" evidence="1">
    <location>
        <begin position="2"/>
        <end position="93"/>
    </location>
</feature>
<dbReference type="Proteomes" id="UP000198988">
    <property type="component" value="Unassembled WGS sequence"/>
</dbReference>
<dbReference type="InterPro" id="IPR000361">
    <property type="entry name" value="ATAP_core_dom"/>
</dbReference>
<dbReference type="SUPFAM" id="SSF89360">
    <property type="entry name" value="HesB-like domain"/>
    <property type="match status" value="1"/>
</dbReference>
<reference evidence="3" key="1">
    <citation type="submission" date="2016-06" db="EMBL/GenBank/DDBJ databases">
        <authorList>
            <person name="Petersen J."/>
            <person name="Sayavedra L."/>
        </authorList>
    </citation>
    <scope>NUCLEOTIDE SEQUENCE [LARGE SCALE GENOMIC DNA]</scope>
    <source>
        <strain evidence="3">BazSymA</strain>
    </source>
</reference>
<organism evidence="2 3">
    <name type="scientific">Bathymodiolus azoricus thioautotrophic gill symbiont</name>
    <dbReference type="NCBI Taxonomy" id="235205"/>
    <lineage>
        <taxon>Bacteria</taxon>
        <taxon>Pseudomonadati</taxon>
        <taxon>Pseudomonadota</taxon>
        <taxon>Gammaproteobacteria</taxon>
        <taxon>sulfur-oxidizing symbionts</taxon>
    </lineage>
</organism>
<evidence type="ECO:0000259" key="1">
    <source>
        <dbReference type="Pfam" id="PF01521"/>
    </source>
</evidence>
<proteinExistence type="predicted"/>